<feature type="non-terminal residue" evidence="1">
    <location>
        <position position="1"/>
    </location>
</feature>
<name>A0AA38WGT6_9ASTR</name>
<comment type="caution">
    <text evidence="1">The sequence shown here is derived from an EMBL/GenBank/DDBJ whole genome shotgun (WGS) entry which is preliminary data.</text>
</comment>
<protein>
    <submittedName>
        <fullName evidence="1">Uncharacterized protein</fullName>
    </submittedName>
</protein>
<sequence length="90" mass="10238">MIGPTSKGNNFRSGCPFRALDTLASTIEVLSEVFMGFLQEPLLEDRDDNDVAGKNMILMRRCCSMWKAAAGLEMDVEEEEYELLEERMQL</sequence>
<dbReference type="EMBL" id="JARYMX010000002">
    <property type="protein sequence ID" value="KAJ9560312.1"/>
    <property type="molecule type" value="Genomic_DNA"/>
</dbReference>
<reference evidence="1" key="1">
    <citation type="submission" date="2023-03" db="EMBL/GenBank/DDBJ databases">
        <title>Chromosome-scale reference genome and RAD-based genetic map of yellow starthistle (Centaurea solstitialis) reveal putative structural variation and QTLs associated with invader traits.</title>
        <authorList>
            <person name="Reatini B."/>
            <person name="Cang F.A."/>
            <person name="Jiang Q."/>
            <person name="Mckibben M.T.W."/>
            <person name="Barker M.S."/>
            <person name="Rieseberg L.H."/>
            <person name="Dlugosch K.M."/>
        </authorList>
    </citation>
    <scope>NUCLEOTIDE SEQUENCE</scope>
    <source>
        <strain evidence="1">CAN-66</strain>
        <tissue evidence="1">Leaf</tissue>
    </source>
</reference>
<organism evidence="1 2">
    <name type="scientific">Centaurea solstitialis</name>
    <name type="common">yellow star-thistle</name>
    <dbReference type="NCBI Taxonomy" id="347529"/>
    <lineage>
        <taxon>Eukaryota</taxon>
        <taxon>Viridiplantae</taxon>
        <taxon>Streptophyta</taxon>
        <taxon>Embryophyta</taxon>
        <taxon>Tracheophyta</taxon>
        <taxon>Spermatophyta</taxon>
        <taxon>Magnoliopsida</taxon>
        <taxon>eudicotyledons</taxon>
        <taxon>Gunneridae</taxon>
        <taxon>Pentapetalae</taxon>
        <taxon>asterids</taxon>
        <taxon>campanulids</taxon>
        <taxon>Asterales</taxon>
        <taxon>Asteraceae</taxon>
        <taxon>Carduoideae</taxon>
        <taxon>Cardueae</taxon>
        <taxon>Centaureinae</taxon>
        <taxon>Centaurea</taxon>
    </lineage>
</organism>
<gene>
    <name evidence="1" type="ORF">OSB04_005472</name>
</gene>
<dbReference type="Proteomes" id="UP001172457">
    <property type="component" value="Chromosome 2"/>
</dbReference>
<accession>A0AA38WGT6</accession>
<evidence type="ECO:0000313" key="2">
    <source>
        <dbReference type="Proteomes" id="UP001172457"/>
    </source>
</evidence>
<proteinExistence type="predicted"/>
<evidence type="ECO:0000313" key="1">
    <source>
        <dbReference type="EMBL" id="KAJ9560312.1"/>
    </source>
</evidence>
<keyword evidence="2" id="KW-1185">Reference proteome</keyword>
<dbReference type="AlphaFoldDB" id="A0AA38WGT6"/>